<dbReference type="AlphaFoldDB" id="A0A162T7S0"/>
<dbReference type="InterPro" id="IPR001932">
    <property type="entry name" value="PPM-type_phosphatase-like_dom"/>
</dbReference>
<proteinExistence type="predicted"/>
<evidence type="ECO:0000256" key="1">
    <source>
        <dbReference type="ARBA" id="ARBA00018672"/>
    </source>
</evidence>
<evidence type="ECO:0000313" key="7">
    <source>
        <dbReference type="Proteomes" id="UP000076603"/>
    </source>
</evidence>
<dbReference type="SMART" id="SM00331">
    <property type="entry name" value="PP2C_SIG"/>
    <property type="match status" value="1"/>
</dbReference>
<name>A0A162T7S0_9CLOT</name>
<dbReference type="OrthoDB" id="9763484at2"/>
<dbReference type="Pfam" id="PF07228">
    <property type="entry name" value="SpoIIE"/>
    <property type="match status" value="1"/>
</dbReference>
<dbReference type="Gene3D" id="3.60.40.10">
    <property type="entry name" value="PPM-type phosphatase domain"/>
    <property type="match status" value="1"/>
</dbReference>
<evidence type="ECO:0000256" key="2">
    <source>
        <dbReference type="ARBA" id="ARBA00022801"/>
    </source>
</evidence>
<dbReference type="SUPFAM" id="SSF52172">
    <property type="entry name" value="CheY-like"/>
    <property type="match status" value="1"/>
</dbReference>
<dbReference type="SUPFAM" id="SSF81606">
    <property type="entry name" value="PP2C-like"/>
    <property type="match status" value="1"/>
</dbReference>
<comment type="caution">
    <text evidence="6">The sequence shown here is derived from an EMBL/GenBank/DDBJ whole genome shotgun (WGS) entry which is preliminary data.</text>
</comment>
<dbReference type="EMBL" id="LWAE01000002">
    <property type="protein sequence ID" value="KZL92334.1"/>
    <property type="molecule type" value="Genomic_DNA"/>
</dbReference>
<dbReference type="CDD" id="cd17534">
    <property type="entry name" value="REC_DC-like"/>
    <property type="match status" value="1"/>
</dbReference>
<dbReference type="InterPro" id="IPR052016">
    <property type="entry name" value="Bact_Sigma-Reg"/>
</dbReference>
<feature type="modified residue" description="4-aspartylphosphate" evidence="4">
    <location>
        <position position="55"/>
    </location>
</feature>
<comment type="function">
    <text evidence="3">May play the central regulatory role in sporulation. It may be an element of the effector pathway responsible for the activation of sporulation genes in response to nutritional stress. Spo0A may act in concert with spo0H (a sigma factor) to control the expression of some genes that are critical to the sporulation process.</text>
</comment>
<dbReference type="InterPro" id="IPR001789">
    <property type="entry name" value="Sig_transdc_resp-reg_receiver"/>
</dbReference>
<organism evidence="6 7">
    <name type="scientific">Clostridium magnum DSM 2767</name>
    <dbReference type="NCBI Taxonomy" id="1121326"/>
    <lineage>
        <taxon>Bacteria</taxon>
        <taxon>Bacillati</taxon>
        <taxon>Bacillota</taxon>
        <taxon>Clostridia</taxon>
        <taxon>Eubacteriales</taxon>
        <taxon>Clostridiaceae</taxon>
        <taxon>Clostridium</taxon>
    </lineage>
</organism>
<evidence type="ECO:0000256" key="3">
    <source>
        <dbReference type="ARBA" id="ARBA00024867"/>
    </source>
</evidence>
<dbReference type="GO" id="GO:0016791">
    <property type="term" value="F:phosphatase activity"/>
    <property type="evidence" value="ECO:0007669"/>
    <property type="project" value="TreeGrafter"/>
</dbReference>
<dbReference type="Gene3D" id="3.40.50.2300">
    <property type="match status" value="1"/>
</dbReference>
<sequence length="382" mass="44072">MKKVKILIVEDDLVVSKYIQISLKKIGYRDYETATTGEEAIVKSKEFCPNLILMDIMLGGDIDGIDTARVIKSESDSPIIYLTSDSDIETLERSKITEPFGYIIKPFEMRELQTVVEMALYRYEIDRKLLKNLQVVTEKYELQKELEKNMEEAISFQQKLLPRRIPKVKNMNIAVKYLPARKVGGDLYDIYQLKDKINFFIVDVCGHGVAAAMMSAYIKANLKHCITVDKLLEPEEILNRLKELVTQESLFENKFLTVVICSIDLNTLKMKYSNAGHCMPLLLRNDNLTYLSHGKCLITEGLTDEEYTAQEFYLQPGDKLLLHTDGMYEWKYEQHIYGMEKFKQYILEKGLSKGSLEDFISMVEHEGQITDDISYILAEISI</sequence>
<keyword evidence="7" id="KW-1185">Reference proteome</keyword>
<dbReference type="PANTHER" id="PTHR43156:SF2">
    <property type="entry name" value="STAGE II SPORULATION PROTEIN E"/>
    <property type="match status" value="1"/>
</dbReference>
<keyword evidence="4" id="KW-0597">Phosphoprotein</keyword>
<dbReference type="SMART" id="SM00448">
    <property type="entry name" value="REC"/>
    <property type="match status" value="1"/>
</dbReference>
<dbReference type="PANTHER" id="PTHR43156">
    <property type="entry name" value="STAGE II SPORULATION PROTEIN E-RELATED"/>
    <property type="match status" value="1"/>
</dbReference>
<dbReference type="PROSITE" id="PS50110">
    <property type="entry name" value="RESPONSE_REGULATORY"/>
    <property type="match status" value="1"/>
</dbReference>
<keyword evidence="2 6" id="KW-0378">Hydrolase</keyword>
<dbReference type="InterPro" id="IPR036457">
    <property type="entry name" value="PPM-type-like_dom_sf"/>
</dbReference>
<dbReference type="InterPro" id="IPR011006">
    <property type="entry name" value="CheY-like_superfamily"/>
</dbReference>
<protein>
    <recommendedName>
        <fullName evidence="1">Stage 0 sporulation protein A homolog</fullName>
    </recommendedName>
</protein>
<dbReference type="PATRIC" id="fig|1121326.3.peg.2134"/>
<evidence type="ECO:0000313" key="6">
    <source>
        <dbReference type="EMBL" id="KZL92334.1"/>
    </source>
</evidence>
<gene>
    <name evidence="6" type="primary">rsbU_2</name>
    <name evidence="6" type="ORF">CLMAG_21430</name>
</gene>
<accession>A0A162T7S0</accession>
<reference evidence="6 7" key="1">
    <citation type="submission" date="2016-04" db="EMBL/GenBank/DDBJ databases">
        <title>Genome sequence of Clostridium magnum DSM 2767.</title>
        <authorList>
            <person name="Poehlein A."/>
            <person name="Uhlig R."/>
            <person name="Fischer R."/>
            <person name="Bahl H."/>
            <person name="Daniel R."/>
        </authorList>
    </citation>
    <scope>NUCLEOTIDE SEQUENCE [LARGE SCALE GENOMIC DNA]</scope>
    <source>
        <strain evidence="6 7">DSM 2767</strain>
    </source>
</reference>
<evidence type="ECO:0000256" key="4">
    <source>
        <dbReference type="PROSITE-ProRule" id="PRU00169"/>
    </source>
</evidence>
<dbReference type="GO" id="GO:0000160">
    <property type="term" value="P:phosphorelay signal transduction system"/>
    <property type="evidence" value="ECO:0007669"/>
    <property type="project" value="InterPro"/>
</dbReference>
<feature type="domain" description="Response regulatory" evidence="5">
    <location>
        <begin position="5"/>
        <end position="120"/>
    </location>
</feature>
<evidence type="ECO:0000259" key="5">
    <source>
        <dbReference type="PROSITE" id="PS50110"/>
    </source>
</evidence>
<dbReference type="RefSeq" id="WP_066621738.1">
    <property type="nucleotide sequence ID" value="NZ_FQXL01000004.1"/>
</dbReference>
<dbReference type="Proteomes" id="UP000076603">
    <property type="component" value="Unassembled WGS sequence"/>
</dbReference>
<dbReference type="Pfam" id="PF00072">
    <property type="entry name" value="Response_reg"/>
    <property type="match status" value="1"/>
</dbReference>
<dbReference type="STRING" id="1121326.CLMAG_21430"/>